<protein>
    <submittedName>
        <fullName evidence="2">Uncharacterized protein</fullName>
    </submittedName>
</protein>
<feature type="region of interest" description="Disordered" evidence="1">
    <location>
        <begin position="190"/>
        <end position="224"/>
    </location>
</feature>
<accession>A0ABR3VRM7</accession>
<gene>
    <name evidence="2" type="ORF">VTJ49DRAFT_4948</name>
</gene>
<evidence type="ECO:0000313" key="3">
    <source>
        <dbReference type="Proteomes" id="UP001583172"/>
    </source>
</evidence>
<sequence length="589" mass="64264">MFSNLALIDSDLPLAPSVGVVRKPRSEVPPPTPINLPRCFPRASDKEESAAQNGVPRPLPAVLQTIVRPTEVSLSHLEALGLHVVPDADAGQLIPDPAYIPDFEAWNALSADEAHAMDNSTRKPLNATKPSPGCQAYLDRRRELSIPNDDAFRTIRRLPPPKGQPPLRLGNAYEFFRHLELYSAFWDDTSKPATDQGSDGTGPDGSVTDKAPEGSSSNEPEYYRTSAGHEMPVDYRQNMINAFLKLVAFDFACTIMPSRVEPRLQITSKTPSGSPRSSYFSSGCSFIFRAATTREAARAGIVDGPVAAVSARHVTSFPPADSGSDPTASPDRDSTLDLAREIVAALITAQHRAREGRTEKRIGENAWWCTKPRWGGGPGGPIGREVEMLSGEDQTVGDKDAPPPEVPPTSSSSSSRPGSDGLSLPQRCRTSAALTDTSPGSPSKSAKRLKKSGNLPMYDNYRALRPPASTWDKKTRYEAIGRRRGADYDDIFVVSTVLHHVSIVRVRVPDRLLAVLAGEVEDDGSRPRSWGKLEVWRSKWFDFFKVEDRVKALELVWCMLGWMMRAAPPEEKGEKATGGGEEDVKMTGA</sequence>
<keyword evidence="3" id="KW-1185">Reference proteome</keyword>
<proteinExistence type="predicted"/>
<reference evidence="2 3" key="1">
    <citation type="journal article" date="2024" name="Commun. Biol.">
        <title>Comparative genomic analysis of thermophilic fungi reveals convergent evolutionary adaptations and gene losses.</title>
        <authorList>
            <person name="Steindorff A.S."/>
            <person name="Aguilar-Pontes M.V."/>
            <person name="Robinson A.J."/>
            <person name="Andreopoulos B."/>
            <person name="LaButti K."/>
            <person name="Kuo A."/>
            <person name="Mondo S."/>
            <person name="Riley R."/>
            <person name="Otillar R."/>
            <person name="Haridas S."/>
            <person name="Lipzen A."/>
            <person name="Grimwood J."/>
            <person name="Schmutz J."/>
            <person name="Clum A."/>
            <person name="Reid I.D."/>
            <person name="Moisan M.C."/>
            <person name="Butler G."/>
            <person name="Nguyen T.T.M."/>
            <person name="Dewar K."/>
            <person name="Conant G."/>
            <person name="Drula E."/>
            <person name="Henrissat B."/>
            <person name="Hansel C."/>
            <person name="Singer S."/>
            <person name="Hutchinson M.I."/>
            <person name="de Vries R.P."/>
            <person name="Natvig D.O."/>
            <person name="Powell A.J."/>
            <person name="Tsang A."/>
            <person name="Grigoriev I.V."/>
        </authorList>
    </citation>
    <scope>NUCLEOTIDE SEQUENCE [LARGE SCALE GENOMIC DNA]</scope>
    <source>
        <strain evidence="2 3">CBS 620.91</strain>
    </source>
</reference>
<dbReference type="EMBL" id="JAZGSY010000004">
    <property type="protein sequence ID" value="KAL1844096.1"/>
    <property type="molecule type" value="Genomic_DNA"/>
</dbReference>
<comment type="caution">
    <text evidence="2">The sequence shown here is derived from an EMBL/GenBank/DDBJ whole genome shotgun (WGS) entry which is preliminary data.</text>
</comment>
<feature type="compositionally biased region" description="Polar residues" evidence="1">
    <location>
        <begin position="428"/>
        <end position="444"/>
    </location>
</feature>
<feature type="region of interest" description="Disordered" evidence="1">
    <location>
        <begin position="391"/>
        <end position="452"/>
    </location>
</feature>
<evidence type="ECO:0000256" key="1">
    <source>
        <dbReference type="SAM" id="MobiDB-lite"/>
    </source>
</evidence>
<name>A0ABR3VRM7_HUMIN</name>
<organism evidence="2 3">
    <name type="scientific">Humicola insolens</name>
    <name type="common">Soft-rot fungus</name>
    <dbReference type="NCBI Taxonomy" id="85995"/>
    <lineage>
        <taxon>Eukaryota</taxon>
        <taxon>Fungi</taxon>
        <taxon>Dikarya</taxon>
        <taxon>Ascomycota</taxon>
        <taxon>Pezizomycotina</taxon>
        <taxon>Sordariomycetes</taxon>
        <taxon>Sordariomycetidae</taxon>
        <taxon>Sordariales</taxon>
        <taxon>Chaetomiaceae</taxon>
        <taxon>Mycothermus</taxon>
    </lineage>
</organism>
<evidence type="ECO:0000313" key="2">
    <source>
        <dbReference type="EMBL" id="KAL1844096.1"/>
    </source>
</evidence>
<feature type="compositionally biased region" description="Low complexity" evidence="1">
    <location>
        <begin position="408"/>
        <end position="425"/>
    </location>
</feature>
<dbReference type="Proteomes" id="UP001583172">
    <property type="component" value="Unassembled WGS sequence"/>
</dbReference>
<feature type="region of interest" description="Disordered" evidence="1">
    <location>
        <begin position="569"/>
        <end position="589"/>
    </location>
</feature>